<gene>
    <name evidence="1" type="ORF">HINF_LOCUS58417</name>
</gene>
<evidence type="ECO:0000313" key="2">
    <source>
        <dbReference type="Proteomes" id="UP001642409"/>
    </source>
</evidence>
<name>A0ABP1L661_9EUKA</name>
<keyword evidence="2" id="KW-1185">Reference proteome</keyword>
<accession>A0ABP1L661</accession>
<proteinExistence type="predicted"/>
<dbReference type="Proteomes" id="UP001642409">
    <property type="component" value="Unassembled WGS sequence"/>
</dbReference>
<protein>
    <submittedName>
        <fullName evidence="1">Uncharacterized protein</fullName>
    </submittedName>
</protein>
<sequence length="166" mass="19758">MSKQQQQKIIFGNAFIEVINNKCGLNTKNIHEAHEQFLLRQNGVTFDIWRDMAIIMKLTRQNVHDFYHNTWSKIFSDDIAPYRKQIKQMLMYQQSGSVQQLVKNIISQLKYNNPKLNLHYQTIYQFINYQIKRNSSNQTNNQQCTNVNQSDQINAQFEELTFSVFD</sequence>
<comment type="caution">
    <text evidence="1">The sequence shown here is derived from an EMBL/GenBank/DDBJ whole genome shotgun (WGS) entry which is preliminary data.</text>
</comment>
<reference evidence="1 2" key="1">
    <citation type="submission" date="2024-07" db="EMBL/GenBank/DDBJ databases">
        <authorList>
            <person name="Akdeniz Z."/>
        </authorList>
    </citation>
    <scope>NUCLEOTIDE SEQUENCE [LARGE SCALE GENOMIC DNA]</scope>
</reference>
<organism evidence="1 2">
    <name type="scientific">Hexamita inflata</name>
    <dbReference type="NCBI Taxonomy" id="28002"/>
    <lineage>
        <taxon>Eukaryota</taxon>
        <taxon>Metamonada</taxon>
        <taxon>Diplomonadida</taxon>
        <taxon>Hexamitidae</taxon>
        <taxon>Hexamitinae</taxon>
        <taxon>Hexamita</taxon>
    </lineage>
</organism>
<evidence type="ECO:0000313" key="1">
    <source>
        <dbReference type="EMBL" id="CAL6077532.1"/>
    </source>
</evidence>
<dbReference type="EMBL" id="CAXDID020000328">
    <property type="protein sequence ID" value="CAL6077532.1"/>
    <property type="molecule type" value="Genomic_DNA"/>
</dbReference>